<dbReference type="EMBL" id="JRAK01000123">
    <property type="protein sequence ID" value="KGN85685.1"/>
    <property type="molecule type" value="Genomic_DNA"/>
</dbReference>
<proteinExistence type="predicted"/>
<evidence type="ECO:0000313" key="3">
    <source>
        <dbReference type="EMBL" id="KGN85685.1"/>
    </source>
</evidence>
<keyword evidence="4" id="KW-1185">Reference proteome</keyword>
<protein>
    <recommendedName>
        <fullName evidence="2">Glycosyltransferase 2-like domain-containing protein</fullName>
    </recommendedName>
</protein>
<feature type="transmembrane region" description="Helical" evidence="1">
    <location>
        <begin position="330"/>
        <end position="350"/>
    </location>
</feature>
<organism evidence="3 4">
    <name type="scientific">Porphyromonas gulae</name>
    <dbReference type="NCBI Taxonomy" id="111105"/>
    <lineage>
        <taxon>Bacteria</taxon>
        <taxon>Pseudomonadati</taxon>
        <taxon>Bacteroidota</taxon>
        <taxon>Bacteroidia</taxon>
        <taxon>Bacteroidales</taxon>
        <taxon>Porphyromonadaceae</taxon>
        <taxon>Porphyromonas</taxon>
    </lineage>
</organism>
<keyword evidence="1" id="KW-0812">Transmembrane</keyword>
<accession>A0A0A2F6K8</accession>
<evidence type="ECO:0000259" key="2">
    <source>
        <dbReference type="Pfam" id="PF00535"/>
    </source>
</evidence>
<dbReference type="SUPFAM" id="SSF53448">
    <property type="entry name" value="Nucleotide-diphospho-sugar transferases"/>
    <property type="match status" value="1"/>
</dbReference>
<dbReference type="Pfam" id="PF00535">
    <property type="entry name" value="Glycos_transf_2"/>
    <property type="match status" value="1"/>
</dbReference>
<evidence type="ECO:0000256" key="1">
    <source>
        <dbReference type="SAM" id="Phobius"/>
    </source>
</evidence>
<gene>
    <name evidence="3" type="ORF">HR15_09375</name>
</gene>
<keyword evidence="1" id="KW-1133">Transmembrane helix</keyword>
<dbReference type="AlphaFoldDB" id="A0A0A2F6K8"/>
<dbReference type="Gene3D" id="3.90.550.10">
    <property type="entry name" value="Spore Coat Polysaccharide Biosynthesis Protein SpsA, Chain A"/>
    <property type="match status" value="1"/>
</dbReference>
<dbReference type="Proteomes" id="UP000030146">
    <property type="component" value="Unassembled WGS sequence"/>
</dbReference>
<sequence>MYPFLSIIVPVYNVERFVEACLMSLIDTSLSPQDYEILVINDGSPDRSPEIVRLFAERHPEYAIHCFDYENGGLSVARNRGLAKASGEYVWFVDSDDTINGKWLPQLCEQVMREKPDVAYFPFQAEYADSYSGKHIPDVNSYELAQTLSAEEFYSNLFSFSGSYACFAWYSRMFLLEKKITFPSGIYYEDMVFTGIVSNRASKVSTFPYKLYNYHIHEQSFLRERNKEEERVRNRLVASCLLFNERHTCLSDRIREKQLDAVSTSIRYSFRRAATLLRSKTFYSIRRILFNEPQKLLNNPPKEIEERLRQVSPSALFSELIHVGPLKGRLMFGLLYYFPILFLWISRYILSKPD</sequence>
<evidence type="ECO:0000313" key="4">
    <source>
        <dbReference type="Proteomes" id="UP000030146"/>
    </source>
</evidence>
<dbReference type="PANTHER" id="PTHR22916:SF3">
    <property type="entry name" value="UDP-GLCNAC:BETAGAL BETA-1,3-N-ACETYLGLUCOSAMINYLTRANSFERASE-LIKE PROTEIN 1"/>
    <property type="match status" value="1"/>
</dbReference>
<name>A0A0A2F6K8_9PORP</name>
<dbReference type="InterPro" id="IPR001173">
    <property type="entry name" value="Glyco_trans_2-like"/>
</dbReference>
<feature type="domain" description="Glycosyltransferase 2-like" evidence="2">
    <location>
        <begin position="6"/>
        <end position="172"/>
    </location>
</feature>
<dbReference type="PATRIC" id="fig|111105.18.peg.917"/>
<keyword evidence="1" id="KW-0472">Membrane</keyword>
<dbReference type="GO" id="GO:0016758">
    <property type="term" value="F:hexosyltransferase activity"/>
    <property type="evidence" value="ECO:0007669"/>
    <property type="project" value="UniProtKB-ARBA"/>
</dbReference>
<reference evidence="3 4" key="1">
    <citation type="submission" date="2014-08" db="EMBL/GenBank/DDBJ databases">
        <title>Porphyromonas gulae strain:COT-052_OH3439 Genome sequencing.</title>
        <authorList>
            <person name="Wallis C."/>
            <person name="Deusch O."/>
            <person name="O'Flynn C."/>
            <person name="Davis I."/>
            <person name="Jospin G."/>
            <person name="Darling A.E."/>
            <person name="Coil D.A."/>
            <person name="Alexiev A."/>
            <person name="Horsfall A."/>
            <person name="Kirkwood N."/>
            <person name="Harris S."/>
            <person name="Eisen J.A."/>
        </authorList>
    </citation>
    <scope>NUCLEOTIDE SEQUENCE [LARGE SCALE GENOMIC DNA]</scope>
    <source>
        <strain evidence="4">COT-052 OH3439</strain>
    </source>
</reference>
<dbReference type="PANTHER" id="PTHR22916">
    <property type="entry name" value="GLYCOSYLTRANSFERASE"/>
    <property type="match status" value="1"/>
</dbReference>
<dbReference type="InterPro" id="IPR029044">
    <property type="entry name" value="Nucleotide-diphossugar_trans"/>
</dbReference>
<comment type="caution">
    <text evidence="3">The sequence shown here is derived from an EMBL/GenBank/DDBJ whole genome shotgun (WGS) entry which is preliminary data.</text>
</comment>
<dbReference type="CDD" id="cd00761">
    <property type="entry name" value="Glyco_tranf_GTA_type"/>
    <property type="match status" value="1"/>
</dbReference>
<dbReference type="RefSeq" id="WP_046200466.1">
    <property type="nucleotide sequence ID" value="NZ_JRAK01000123.1"/>
</dbReference>